<dbReference type="GO" id="GO:0005930">
    <property type="term" value="C:axoneme"/>
    <property type="evidence" value="ECO:0007669"/>
    <property type="project" value="TreeGrafter"/>
</dbReference>
<name>A0A8X6YE58_9ARAC</name>
<sequence length="244" mass="28103">MFSTTLVACKSPRKAVHHSVKEDVEAKRKKAAKLIPINTDELISMETRDMLDVLLPPRIAERGGHYWYQCVSRAPATPTDLLHLQEKLDEELLRQGAREIGICPIRSDLYEQCFEELIRQEIVFCPERGRLLRMIHLESKLSLSSAINGYESALGYGIQKKLTASKQVAHLSAEVTKLLSRLSELESIQQDLERKMPKVKEEGEARQAEKERLFDEEEKNMKRENQLLLKQMMECVEISIEIED</sequence>
<dbReference type="AlphaFoldDB" id="A0A8X6YE58"/>
<evidence type="ECO:0000256" key="2">
    <source>
        <dbReference type="ARBA" id="ARBA00023054"/>
    </source>
</evidence>
<feature type="coiled-coil region" evidence="5">
    <location>
        <begin position="175"/>
        <end position="202"/>
    </location>
</feature>
<keyword evidence="1" id="KW-0243">Dynein</keyword>
<comment type="similarity">
    <text evidence="4">Belongs to the inner dynein arm light chain family.</text>
</comment>
<dbReference type="InterPro" id="IPR019347">
    <property type="entry name" value="Axonemal_dynein_light_chain"/>
</dbReference>
<dbReference type="GO" id="GO:0030286">
    <property type="term" value="C:dynein complex"/>
    <property type="evidence" value="ECO:0007669"/>
    <property type="project" value="UniProtKB-KW"/>
</dbReference>
<reference evidence="6" key="1">
    <citation type="submission" date="2020-08" db="EMBL/GenBank/DDBJ databases">
        <title>Multicomponent nature underlies the extraordinary mechanical properties of spider dragline silk.</title>
        <authorList>
            <person name="Kono N."/>
            <person name="Nakamura H."/>
            <person name="Mori M."/>
            <person name="Yoshida Y."/>
            <person name="Ohtoshi R."/>
            <person name="Malay A.D."/>
            <person name="Moran D.A.P."/>
            <person name="Tomita M."/>
            <person name="Numata K."/>
            <person name="Arakawa K."/>
        </authorList>
    </citation>
    <scope>NUCLEOTIDE SEQUENCE</scope>
</reference>
<evidence type="ECO:0000313" key="7">
    <source>
        <dbReference type="Proteomes" id="UP000886998"/>
    </source>
</evidence>
<dbReference type="Pfam" id="PF10211">
    <property type="entry name" value="Ax_dynein_light"/>
    <property type="match status" value="1"/>
</dbReference>
<evidence type="ECO:0000256" key="3">
    <source>
        <dbReference type="ARBA" id="ARBA00023175"/>
    </source>
</evidence>
<evidence type="ECO:0000256" key="5">
    <source>
        <dbReference type="SAM" id="Coils"/>
    </source>
</evidence>
<gene>
    <name evidence="6" type="primary">Dnali1</name>
    <name evidence="6" type="ORF">TNIN_291301</name>
</gene>
<dbReference type="PANTHER" id="PTHR13183:SF0">
    <property type="entry name" value="AXONEMAL DYNEIN LIGHT INTERMEDIATE POLYPEPTIDE 1"/>
    <property type="match status" value="1"/>
</dbReference>
<dbReference type="PANTHER" id="PTHR13183">
    <property type="entry name" value="AXONEMAL INNER ARM DYNEIN LIGHT CHAIN 28"/>
    <property type="match status" value="1"/>
</dbReference>
<keyword evidence="7" id="KW-1185">Reference proteome</keyword>
<accession>A0A8X6YE58</accession>
<comment type="caution">
    <text evidence="6">The sequence shown here is derived from an EMBL/GenBank/DDBJ whole genome shotgun (WGS) entry which is preliminary data.</text>
</comment>
<dbReference type="GO" id="GO:0045504">
    <property type="term" value="F:dynein heavy chain binding"/>
    <property type="evidence" value="ECO:0007669"/>
    <property type="project" value="TreeGrafter"/>
</dbReference>
<keyword evidence="3" id="KW-0505">Motor protein</keyword>
<dbReference type="OrthoDB" id="273640at2759"/>
<evidence type="ECO:0000256" key="4">
    <source>
        <dbReference type="ARBA" id="ARBA00038114"/>
    </source>
</evidence>
<organism evidence="6 7">
    <name type="scientific">Trichonephila inaurata madagascariensis</name>
    <dbReference type="NCBI Taxonomy" id="2747483"/>
    <lineage>
        <taxon>Eukaryota</taxon>
        <taxon>Metazoa</taxon>
        <taxon>Ecdysozoa</taxon>
        <taxon>Arthropoda</taxon>
        <taxon>Chelicerata</taxon>
        <taxon>Arachnida</taxon>
        <taxon>Araneae</taxon>
        <taxon>Araneomorphae</taxon>
        <taxon>Entelegynae</taxon>
        <taxon>Araneoidea</taxon>
        <taxon>Nephilidae</taxon>
        <taxon>Trichonephila</taxon>
        <taxon>Trichonephila inaurata</taxon>
    </lineage>
</organism>
<evidence type="ECO:0000256" key="1">
    <source>
        <dbReference type="ARBA" id="ARBA00023017"/>
    </source>
</evidence>
<dbReference type="Proteomes" id="UP000886998">
    <property type="component" value="Unassembled WGS sequence"/>
</dbReference>
<dbReference type="EMBL" id="BMAV01017407">
    <property type="protein sequence ID" value="GFY69028.1"/>
    <property type="molecule type" value="Genomic_DNA"/>
</dbReference>
<evidence type="ECO:0000313" key="6">
    <source>
        <dbReference type="EMBL" id="GFY69028.1"/>
    </source>
</evidence>
<protein>
    <submittedName>
        <fullName evidence="6">Putative inner dynein arm light chain, axonemal</fullName>
    </submittedName>
</protein>
<proteinExistence type="inferred from homology"/>
<keyword evidence="2 5" id="KW-0175">Coiled coil</keyword>